<evidence type="ECO:0000256" key="1">
    <source>
        <dbReference type="ARBA" id="ARBA00006484"/>
    </source>
</evidence>
<dbReference type="SUPFAM" id="SSF51735">
    <property type="entry name" value="NAD(P)-binding Rossmann-fold domains"/>
    <property type="match status" value="1"/>
</dbReference>
<dbReference type="FunFam" id="3.40.50.720:FF:000047">
    <property type="entry name" value="NADP-dependent L-serine/L-allo-threonine dehydrogenase"/>
    <property type="match status" value="1"/>
</dbReference>
<dbReference type="Proteomes" id="UP000183988">
    <property type="component" value="Unassembled WGS sequence"/>
</dbReference>
<dbReference type="STRING" id="930117.SAMN05216225_101357"/>
<reference evidence="5 6" key="1">
    <citation type="submission" date="2016-11" db="EMBL/GenBank/DDBJ databases">
        <authorList>
            <person name="Jaros S."/>
            <person name="Januszkiewicz K."/>
            <person name="Wedrychowicz H."/>
        </authorList>
    </citation>
    <scope>NUCLEOTIDE SEQUENCE [LARGE SCALE GENOMIC DNA]</scope>
    <source>
        <strain evidence="5 6">IBRC-M 10683</strain>
    </source>
</reference>
<evidence type="ECO:0000313" key="6">
    <source>
        <dbReference type="Proteomes" id="UP000183988"/>
    </source>
</evidence>
<dbReference type="Gene3D" id="3.40.50.720">
    <property type="entry name" value="NAD(P)-binding Rossmann-like Domain"/>
    <property type="match status" value="1"/>
</dbReference>
<dbReference type="OrthoDB" id="9775296at2"/>
<dbReference type="PANTHER" id="PTHR43115:SF4">
    <property type="entry name" value="DEHYDROGENASE_REDUCTASE SDR FAMILY MEMBER 11"/>
    <property type="match status" value="1"/>
</dbReference>
<dbReference type="GO" id="GO:0016616">
    <property type="term" value="F:oxidoreductase activity, acting on the CH-OH group of donors, NAD or NADP as acceptor"/>
    <property type="evidence" value="ECO:0007669"/>
    <property type="project" value="UniProtKB-ARBA"/>
</dbReference>
<dbReference type="RefSeq" id="WP_072889673.1">
    <property type="nucleotide sequence ID" value="NZ_FQVW01000013.1"/>
</dbReference>
<dbReference type="EMBL" id="FQVW01000013">
    <property type="protein sequence ID" value="SHG04454.1"/>
    <property type="molecule type" value="Genomic_DNA"/>
</dbReference>
<dbReference type="InterPro" id="IPR057326">
    <property type="entry name" value="KR_dom"/>
</dbReference>
<dbReference type="InterPro" id="IPR002347">
    <property type="entry name" value="SDR_fam"/>
</dbReference>
<gene>
    <name evidence="5" type="ORF">SAMN05216225_101357</name>
</gene>
<sequence length="248" mass="27551">MNKIEGQVVIVTGATSGIGKETAIQLADNGAKVILAARRTERLKEIKEIIEKSYGIVEFVQTDVTNQEQVQALAEFAVNKFGRIDVWINNAGVMQLSFIDKLKVSEWERMIDVNVKGVLYGIASAIPEMKKQKNGHIINISSVAGMRVGLTQSIYSGTKFAIRAITEGLRQELSPKLNIKTTLISPGSVNTELREHITDLDAVNLLQKREMEFRLTPENIASAIIYAIKQPKHVSVNEIVIRPIDQRT</sequence>
<dbReference type="SMART" id="SM00822">
    <property type="entry name" value="PKS_KR"/>
    <property type="match status" value="1"/>
</dbReference>
<organism evidence="5 6">
    <name type="scientific">Ornithinibacillus halophilus</name>
    <dbReference type="NCBI Taxonomy" id="930117"/>
    <lineage>
        <taxon>Bacteria</taxon>
        <taxon>Bacillati</taxon>
        <taxon>Bacillota</taxon>
        <taxon>Bacilli</taxon>
        <taxon>Bacillales</taxon>
        <taxon>Bacillaceae</taxon>
        <taxon>Ornithinibacillus</taxon>
    </lineage>
</organism>
<dbReference type="PRINTS" id="PR00080">
    <property type="entry name" value="SDRFAMILY"/>
</dbReference>
<feature type="domain" description="Ketoreductase" evidence="4">
    <location>
        <begin position="7"/>
        <end position="192"/>
    </location>
</feature>
<protein>
    <submittedName>
        <fullName evidence="5">NADP-dependent 3-hydroxy acid dehydrogenase YdfG</fullName>
    </submittedName>
</protein>
<dbReference type="InterPro" id="IPR020904">
    <property type="entry name" value="Sc_DH/Rdtase_CS"/>
</dbReference>
<name>A0A1M5GL35_9BACI</name>
<dbReference type="PANTHER" id="PTHR43115">
    <property type="entry name" value="DEHYDROGENASE/REDUCTASE SDR FAMILY MEMBER 11"/>
    <property type="match status" value="1"/>
</dbReference>
<dbReference type="PRINTS" id="PR00081">
    <property type="entry name" value="GDHRDH"/>
</dbReference>
<dbReference type="PROSITE" id="PS00061">
    <property type="entry name" value="ADH_SHORT"/>
    <property type="match status" value="1"/>
</dbReference>
<dbReference type="InterPro" id="IPR036291">
    <property type="entry name" value="NAD(P)-bd_dom_sf"/>
</dbReference>
<evidence type="ECO:0000256" key="2">
    <source>
        <dbReference type="ARBA" id="ARBA00023002"/>
    </source>
</evidence>
<accession>A0A1M5GL35</accession>
<keyword evidence="6" id="KW-1185">Reference proteome</keyword>
<evidence type="ECO:0000256" key="3">
    <source>
        <dbReference type="RuleBase" id="RU000363"/>
    </source>
</evidence>
<dbReference type="Pfam" id="PF00106">
    <property type="entry name" value="adh_short"/>
    <property type="match status" value="1"/>
</dbReference>
<dbReference type="AlphaFoldDB" id="A0A1M5GL35"/>
<evidence type="ECO:0000313" key="5">
    <source>
        <dbReference type="EMBL" id="SHG04454.1"/>
    </source>
</evidence>
<proteinExistence type="inferred from homology"/>
<keyword evidence="2" id="KW-0560">Oxidoreductase</keyword>
<evidence type="ECO:0000259" key="4">
    <source>
        <dbReference type="SMART" id="SM00822"/>
    </source>
</evidence>
<comment type="similarity">
    <text evidence="1 3">Belongs to the short-chain dehydrogenases/reductases (SDR) family.</text>
</comment>